<dbReference type="STRING" id="1121015.GCA_000420545_01773"/>
<dbReference type="AlphaFoldDB" id="A0A091AZM0"/>
<name>A0A091AZM0_9GAMM</name>
<dbReference type="Pfam" id="PF11304">
    <property type="entry name" value="DUF3106"/>
    <property type="match status" value="1"/>
</dbReference>
<sequence>MLISGVAVAVADVADFARLPAPEQTVLANARSYWPGLDATTRQTLQANARDWLARTPADREAVRARMQRWDALPAAERARRRAPFVAWTQLAEDERRQVRGLAAEFAALSPEQQQLLRDTYARQLPESQRAWSLGPVLGAQLAPLASLLVAVPEADRPVLLTLLRTLDAEARADLAALLPGLDAAGRDRLRRSLLAMPAEKRADWLRRQRQP</sequence>
<dbReference type="Proteomes" id="UP000029385">
    <property type="component" value="Unassembled WGS sequence"/>
</dbReference>
<evidence type="ECO:0008006" key="3">
    <source>
        <dbReference type="Google" id="ProtNLM"/>
    </source>
</evidence>
<keyword evidence="2" id="KW-1185">Reference proteome</keyword>
<dbReference type="InterPro" id="IPR021455">
    <property type="entry name" value="DUF3106"/>
</dbReference>
<reference evidence="1 2" key="1">
    <citation type="submission" date="2013-09" db="EMBL/GenBank/DDBJ databases">
        <title>Genome sequencing of Arenimonas oryziterrae.</title>
        <authorList>
            <person name="Chen F."/>
            <person name="Wang G."/>
        </authorList>
    </citation>
    <scope>NUCLEOTIDE SEQUENCE [LARGE SCALE GENOMIC DNA]</scope>
    <source>
        <strain evidence="1 2">YC6267</strain>
    </source>
</reference>
<dbReference type="EMBL" id="AVCI01000003">
    <property type="protein sequence ID" value="KFN44079.1"/>
    <property type="molecule type" value="Genomic_DNA"/>
</dbReference>
<proteinExistence type="predicted"/>
<evidence type="ECO:0000313" key="2">
    <source>
        <dbReference type="Proteomes" id="UP000029385"/>
    </source>
</evidence>
<evidence type="ECO:0000313" key="1">
    <source>
        <dbReference type="EMBL" id="KFN44079.1"/>
    </source>
</evidence>
<protein>
    <recommendedName>
        <fullName evidence="3">DUF3106 domain-containing protein</fullName>
    </recommendedName>
</protein>
<gene>
    <name evidence="1" type="ORF">N789_06595</name>
</gene>
<dbReference type="eggNOG" id="ENOG5032NV4">
    <property type="taxonomic scope" value="Bacteria"/>
</dbReference>
<organism evidence="1 2">
    <name type="scientific">Arenimonas oryziterrae DSM 21050 = YC6267</name>
    <dbReference type="NCBI Taxonomy" id="1121015"/>
    <lineage>
        <taxon>Bacteria</taxon>
        <taxon>Pseudomonadati</taxon>
        <taxon>Pseudomonadota</taxon>
        <taxon>Gammaproteobacteria</taxon>
        <taxon>Lysobacterales</taxon>
        <taxon>Lysobacteraceae</taxon>
        <taxon>Arenimonas</taxon>
    </lineage>
</organism>
<comment type="caution">
    <text evidence="1">The sequence shown here is derived from an EMBL/GenBank/DDBJ whole genome shotgun (WGS) entry which is preliminary data.</text>
</comment>
<dbReference type="PATRIC" id="fig|1121015.4.peg.808"/>
<accession>A0A091AZM0</accession>